<dbReference type="Proteomes" id="UP000198211">
    <property type="component" value="Unassembled WGS sequence"/>
</dbReference>
<accession>A0A225W312</accession>
<sequence>MPFGLCNVVPAFERLMETVLIDLKWRICLVYLDYCATFSKVFRLTYQVTFLGHIVTPPGILSNPEKVKAMTNVHPRATYMRFNHSWVSLVTFGERLKVKDTPFVWNDDCESAFLQLK</sequence>
<gene>
    <name evidence="1" type="ORF">PHMEG_00015590</name>
</gene>
<dbReference type="AlphaFoldDB" id="A0A225W312"/>
<dbReference type="InterPro" id="IPR043502">
    <property type="entry name" value="DNA/RNA_pol_sf"/>
</dbReference>
<comment type="caution">
    <text evidence="1">The sequence shown here is derived from an EMBL/GenBank/DDBJ whole genome shotgun (WGS) entry which is preliminary data.</text>
</comment>
<proteinExistence type="predicted"/>
<dbReference type="Gene3D" id="3.30.70.270">
    <property type="match status" value="1"/>
</dbReference>
<organism evidence="1 2">
    <name type="scientific">Phytophthora megakarya</name>
    <dbReference type="NCBI Taxonomy" id="4795"/>
    <lineage>
        <taxon>Eukaryota</taxon>
        <taxon>Sar</taxon>
        <taxon>Stramenopiles</taxon>
        <taxon>Oomycota</taxon>
        <taxon>Peronosporomycetes</taxon>
        <taxon>Peronosporales</taxon>
        <taxon>Peronosporaceae</taxon>
        <taxon>Phytophthora</taxon>
    </lineage>
</organism>
<dbReference type="InterPro" id="IPR043128">
    <property type="entry name" value="Rev_trsase/Diguanyl_cyclase"/>
</dbReference>
<evidence type="ECO:0000313" key="2">
    <source>
        <dbReference type="Proteomes" id="UP000198211"/>
    </source>
</evidence>
<protein>
    <submittedName>
        <fullName evidence="1">Retrovirus-related Pol Polyprotein from transposon 412</fullName>
    </submittedName>
</protein>
<dbReference type="OrthoDB" id="8066754at2759"/>
<evidence type="ECO:0000313" key="1">
    <source>
        <dbReference type="EMBL" id="OWZ11397.1"/>
    </source>
</evidence>
<name>A0A225W312_9STRA</name>
<dbReference type="SUPFAM" id="SSF56672">
    <property type="entry name" value="DNA/RNA polymerases"/>
    <property type="match status" value="1"/>
</dbReference>
<dbReference type="EMBL" id="NBNE01002136">
    <property type="protein sequence ID" value="OWZ11397.1"/>
    <property type="molecule type" value="Genomic_DNA"/>
</dbReference>
<reference evidence="2" key="1">
    <citation type="submission" date="2017-03" db="EMBL/GenBank/DDBJ databases">
        <title>Phytopthora megakarya and P. palmivora, two closely related causual agents of cacao black pod achieved similar genome size and gene model numbers by different mechanisms.</title>
        <authorList>
            <person name="Ali S."/>
            <person name="Shao J."/>
            <person name="Larry D.J."/>
            <person name="Kronmiller B."/>
            <person name="Shen D."/>
            <person name="Strem M.D."/>
            <person name="Melnick R.L."/>
            <person name="Guiltinan M.J."/>
            <person name="Tyler B.M."/>
            <person name="Meinhardt L.W."/>
            <person name="Bailey B.A."/>
        </authorList>
    </citation>
    <scope>NUCLEOTIDE SEQUENCE [LARGE SCALE GENOMIC DNA]</scope>
    <source>
        <strain evidence="2">zdho120</strain>
    </source>
</reference>
<keyword evidence="2" id="KW-1185">Reference proteome</keyword>